<dbReference type="GO" id="GO:0071555">
    <property type="term" value="P:cell wall organization"/>
    <property type="evidence" value="ECO:0007669"/>
    <property type="project" value="UniProtKB-KW"/>
</dbReference>
<comment type="caution">
    <text evidence="11">The sequence shown here is derived from an EMBL/GenBank/DDBJ whole genome shotgun (WGS) entry which is preliminary data.</text>
</comment>
<feature type="signal peptide" evidence="10">
    <location>
        <begin position="1"/>
        <end position="27"/>
    </location>
</feature>
<keyword evidence="6 8" id="KW-0326">Glycosidase</keyword>
<evidence type="ECO:0000256" key="5">
    <source>
        <dbReference type="ARBA" id="ARBA00022801"/>
    </source>
</evidence>
<dbReference type="GO" id="GO:0004650">
    <property type="term" value="F:polygalacturonase activity"/>
    <property type="evidence" value="ECO:0007669"/>
    <property type="project" value="InterPro"/>
</dbReference>
<keyword evidence="10" id="KW-0732">Signal</keyword>
<reference evidence="11 12" key="1">
    <citation type="submission" date="2024-01" db="EMBL/GenBank/DDBJ databases">
        <title>The complete chloroplast genome sequence of Lithospermum erythrorhizon: insights into the phylogenetic relationship among Boraginaceae species and the maternal lineages of purple gromwells.</title>
        <authorList>
            <person name="Okada T."/>
            <person name="Watanabe K."/>
        </authorList>
    </citation>
    <scope>NUCLEOTIDE SEQUENCE [LARGE SCALE GENOMIC DNA]</scope>
</reference>
<proteinExistence type="inferred from homology"/>
<evidence type="ECO:0000256" key="2">
    <source>
        <dbReference type="ARBA" id="ARBA00008834"/>
    </source>
</evidence>
<protein>
    <recommendedName>
        <fullName evidence="13">Polygalacturonase</fullName>
    </recommendedName>
</protein>
<dbReference type="Proteomes" id="UP001454036">
    <property type="component" value="Unassembled WGS sequence"/>
</dbReference>
<name>A0AAV3QC00_LITER</name>
<dbReference type="EMBL" id="BAABME010035703">
    <property type="protein sequence ID" value="GAA0159717.1"/>
    <property type="molecule type" value="Genomic_DNA"/>
</dbReference>
<accession>A0AAV3QC00</accession>
<gene>
    <name evidence="11" type="ORF">LIER_43489</name>
</gene>
<feature type="compositionally biased region" description="Basic residues" evidence="9">
    <location>
        <begin position="29"/>
        <end position="40"/>
    </location>
</feature>
<evidence type="ECO:0000256" key="6">
    <source>
        <dbReference type="ARBA" id="ARBA00023295"/>
    </source>
</evidence>
<dbReference type="InterPro" id="IPR000743">
    <property type="entry name" value="Glyco_hydro_28"/>
</dbReference>
<dbReference type="Gene3D" id="2.160.20.10">
    <property type="entry name" value="Single-stranded right-handed beta-helix, Pectin lyase-like"/>
    <property type="match status" value="1"/>
</dbReference>
<dbReference type="PANTHER" id="PTHR31375">
    <property type="match status" value="1"/>
</dbReference>
<evidence type="ECO:0000313" key="12">
    <source>
        <dbReference type="Proteomes" id="UP001454036"/>
    </source>
</evidence>
<keyword evidence="12" id="KW-1185">Reference proteome</keyword>
<keyword evidence="5 8" id="KW-0378">Hydrolase</keyword>
<evidence type="ECO:0000256" key="8">
    <source>
        <dbReference type="RuleBase" id="RU361169"/>
    </source>
</evidence>
<dbReference type="SUPFAM" id="SSF51126">
    <property type="entry name" value="Pectin lyase-like"/>
    <property type="match status" value="1"/>
</dbReference>
<comment type="similarity">
    <text evidence="2 8">Belongs to the glycosyl hydrolase 28 family.</text>
</comment>
<keyword evidence="7" id="KW-0961">Cell wall biogenesis/degradation</keyword>
<feature type="region of interest" description="Disordered" evidence="9">
    <location>
        <begin position="29"/>
        <end position="93"/>
    </location>
</feature>
<dbReference type="Pfam" id="PF00295">
    <property type="entry name" value="Glyco_hydro_28"/>
    <property type="match status" value="1"/>
</dbReference>
<dbReference type="InterPro" id="IPR011050">
    <property type="entry name" value="Pectin_lyase_fold/virulence"/>
</dbReference>
<comment type="subcellular location">
    <subcellularLocation>
        <location evidence="1">Secreted</location>
        <location evidence="1">Cell wall</location>
    </subcellularLocation>
</comment>
<feature type="chain" id="PRO_5043752514" description="Polygalacturonase" evidence="10">
    <location>
        <begin position="28"/>
        <end position="330"/>
    </location>
</feature>
<evidence type="ECO:0008006" key="13">
    <source>
        <dbReference type="Google" id="ProtNLM"/>
    </source>
</evidence>
<dbReference type="GO" id="GO:0005975">
    <property type="term" value="P:carbohydrate metabolic process"/>
    <property type="evidence" value="ECO:0007669"/>
    <property type="project" value="InterPro"/>
</dbReference>
<evidence type="ECO:0000256" key="9">
    <source>
        <dbReference type="SAM" id="MobiDB-lite"/>
    </source>
</evidence>
<evidence type="ECO:0000256" key="10">
    <source>
        <dbReference type="SAM" id="SignalP"/>
    </source>
</evidence>
<dbReference type="AlphaFoldDB" id="A0AAV3QC00"/>
<evidence type="ECO:0000256" key="1">
    <source>
        <dbReference type="ARBA" id="ARBA00004191"/>
    </source>
</evidence>
<keyword evidence="4" id="KW-0964">Secreted</keyword>
<evidence type="ECO:0000313" key="11">
    <source>
        <dbReference type="EMBL" id="GAA0159717.1"/>
    </source>
</evidence>
<organism evidence="11 12">
    <name type="scientific">Lithospermum erythrorhizon</name>
    <name type="common">Purple gromwell</name>
    <name type="synonym">Lithospermum officinale var. erythrorhizon</name>
    <dbReference type="NCBI Taxonomy" id="34254"/>
    <lineage>
        <taxon>Eukaryota</taxon>
        <taxon>Viridiplantae</taxon>
        <taxon>Streptophyta</taxon>
        <taxon>Embryophyta</taxon>
        <taxon>Tracheophyta</taxon>
        <taxon>Spermatophyta</taxon>
        <taxon>Magnoliopsida</taxon>
        <taxon>eudicotyledons</taxon>
        <taxon>Gunneridae</taxon>
        <taxon>Pentapetalae</taxon>
        <taxon>asterids</taxon>
        <taxon>lamiids</taxon>
        <taxon>Boraginales</taxon>
        <taxon>Boraginaceae</taxon>
        <taxon>Boraginoideae</taxon>
        <taxon>Lithospermeae</taxon>
        <taxon>Lithospermum</taxon>
    </lineage>
</organism>
<evidence type="ECO:0000256" key="3">
    <source>
        <dbReference type="ARBA" id="ARBA00022512"/>
    </source>
</evidence>
<evidence type="ECO:0000256" key="7">
    <source>
        <dbReference type="ARBA" id="ARBA00023316"/>
    </source>
</evidence>
<evidence type="ECO:0000256" key="4">
    <source>
        <dbReference type="ARBA" id="ARBA00022525"/>
    </source>
</evidence>
<dbReference type="InterPro" id="IPR012334">
    <property type="entry name" value="Pectin_lyas_fold"/>
</dbReference>
<sequence length="330" mass="36025">MEILRTLLSLWIIMMIVLMQLSSNVEGRHHNHKISKKQNHKSSPVSIVPAYAPSPGDNANADENSPPPQPPDVVPSDPIDLPPGNSPTTSEDCAFDVRDYGAAGDGETDDTAAFRAAWKAACQVESAVILVPAEHTFMITSTIFSGPCQPGLVLQVDGVLMPPNGPDCWPKADSDKQWLVFYRLNNMTLTGTGVIEGNGDKWWELPCKPHRGPNGSTLPGPCNSPAMIRFFMSTNLAVTNIRIQNSPQFHMKFDGCEGVFIERLSISSPKLSPNTDGIHIENTKSVGIYNSVIGNGIISLSLIIIRFELNTNNECATIMHDKYLSNKRFG</sequence>
<keyword evidence="3" id="KW-0134">Cell wall</keyword>